<organism evidence="1 2">
    <name type="scientific">Dyadobacter subterraneus</name>
    <dbReference type="NCBI Taxonomy" id="2773304"/>
    <lineage>
        <taxon>Bacteria</taxon>
        <taxon>Pseudomonadati</taxon>
        <taxon>Bacteroidota</taxon>
        <taxon>Cytophagia</taxon>
        <taxon>Cytophagales</taxon>
        <taxon>Spirosomataceae</taxon>
        <taxon>Dyadobacter</taxon>
    </lineage>
</organism>
<proteinExistence type="predicted"/>
<sequence length="158" mass="18436">MSVPYNPFELLNLPLIKELLRKNTNFLVVQRLQWPGIPNKKGFIATPYQQQKAAREHEQKLDSNEGRMIDLQFELDKILALIESPKYLLFLNAYRDLDWQDKILKHYQKNILSKLEISTQIQAIEDVSIDLSFKFGKLTASIQFGESIQEFGLLDLIK</sequence>
<reference evidence="2" key="1">
    <citation type="submission" date="2023-07" db="EMBL/GenBank/DDBJ databases">
        <title>Dyadobacter sp. nov 'subterranea' isolated from contaminted grondwater.</title>
        <authorList>
            <person name="Szabo I."/>
            <person name="Al-Omari J."/>
            <person name="Szerdahelyi S.G."/>
            <person name="Rado J."/>
        </authorList>
    </citation>
    <scope>NUCLEOTIDE SEQUENCE [LARGE SCALE GENOMIC DNA]</scope>
    <source>
        <strain evidence="2">UP-52</strain>
    </source>
</reference>
<dbReference type="Proteomes" id="UP000634134">
    <property type="component" value="Unassembled WGS sequence"/>
</dbReference>
<gene>
    <name evidence="1" type="ORF">IEE83_09505</name>
</gene>
<protein>
    <submittedName>
        <fullName evidence="1">Uncharacterized protein</fullName>
    </submittedName>
</protein>
<evidence type="ECO:0000313" key="1">
    <source>
        <dbReference type="EMBL" id="MBE9462115.1"/>
    </source>
</evidence>
<dbReference type="RefSeq" id="WP_194120340.1">
    <property type="nucleotide sequence ID" value="NZ_JACYGY010000001.1"/>
</dbReference>
<dbReference type="EMBL" id="JACYGY010000001">
    <property type="protein sequence ID" value="MBE9462115.1"/>
    <property type="molecule type" value="Genomic_DNA"/>
</dbReference>
<evidence type="ECO:0000313" key="2">
    <source>
        <dbReference type="Proteomes" id="UP000634134"/>
    </source>
</evidence>
<name>A0ABR9W9I2_9BACT</name>
<keyword evidence="2" id="KW-1185">Reference proteome</keyword>
<accession>A0ABR9W9I2</accession>
<comment type="caution">
    <text evidence="1">The sequence shown here is derived from an EMBL/GenBank/DDBJ whole genome shotgun (WGS) entry which is preliminary data.</text>
</comment>